<dbReference type="InterPro" id="IPR045851">
    <property type="entry name" value="AMP-bd_C_sf"/>
</dbReference>
<dbReference type="InterPro" id="IPR050237">
    <property type="entry name" value="ATP-dep_AMP-bd_enzyme"/>
</dbReference>
<dbReference type="InterPro" id="IPR020845">
    <property type="entry name" value="AMP-binding_CS"/>
</dbReference>
<dbReference type="InterPro" id="IPR000873">
    <property type="entry name" value="AMP-dep_synth/lig_dom"/>
</dbReference>
<dbReference type="PANTHER" id="PTHR43767:SF1">
    <property type="entry name" value="NONRIBOSOMAL PEPTIDE SYNTHASE PES1 (EUROFUNG)-RELATED"/>
    <property type="match status" value="1"/>
</dbReference>
<reference evidence="4" key="1">
    <citation type="journal article" date="2019" name="Int. J. Syst. Evol. Microbiol.">
        <title>The Global Catalogue of Microorganisms (GCM) 10K type strain sequencing project: providing services to taxonomists for standard genome sequencing and annotation.</title>
        <authorList>
            <consortium name="The Broad Institute Genomics Platform"/>
            <consortium name="The Broad Institute Genome Sequencing Center for Infectious Disease"/>
            <person name="Wu L."/>
            <person name="Ma J."/>
        </authorList>
    </citation>
    <scope>NUCLEOTIDE SEQUENCE [LARGE SCALE GENOMIC DNA]</scope>
    <source>
        <strain evidence="4">DT72</strain>
    </source>
</reference>
<accession>A0ABW4P9E9</accession>
<dbReference type="Pfam" id="PF13193">
    <property type="entry name" value="AMP-binding_C"/>
    <property type="match status" value="1"/>
</dbReference>
<dbReference type="Pfam" id="PF00501">
    <property type="entry name" value="AMP-binding"/>
    <property type="match status" value="1"/>
</dbReference>
<dbReference type="NCBIfam" id="NF004837">
    <property type="entry name" value="PRK06187.1"/>
    <property type="match status" value="1"/>
</dbReference>
<evidence type="ECO:0000259" key="2">
    <source>
        <dbReference type="Pfam" id="PF13193"/>
    </source>
</evidence>
<proteinExistence type="predicted"/>
<dbReference type="Gene3D" id="3.40.50.12780">
    <property type="entry name" value="N-terminal domain of ligase-like"/>
    <property type="match status" value="1"/>
</dbReference>
<keyword evidence="4" id="KW-1185">Reference proteome</keyword>
<feature type="domain" description="AMP-binding enzyme C-terminal" evidence="2">
    <location>
        <begin position="418"/>
        <end position="493"/>
    </location>
</feature>
<feature type="domain" description="AMP-dependent synthetase/ligase" evidence="1">
    <location>
        <begin position="10"/>
        <end position="368"/>
    </location>
</feature>
<dbReference type="Gene3D" id="3.30.300.30">
    <property type="match status" value="1"/>
</dbReference>
<dbReference type="PANTHER" id="PTHR43767">
    <property type="entry name" value="LONG-CHAIN-FATTY-ACID--COA LIGASE"/>
    <property type="match status" value="1"/>
</dbReference>
<dbReference type="RefSeq" id="WP_378487596.1">
    <property type="nucleotide sequence ID" value="NZ_JBHUFB010000020.1"/>
</dbReference>
<name>A0ABW4P9E9_9NOCA</name>
<evidence type="ECO:0000259" key="1">
    <source>
        <dbReference type="Pfam" id="PF00501"/>
    </source>
</evidence>
<dbReference type="PROSITE" id="PS00455">
    <property type="entry name" value="AMP_BINDING"/>
    <property type="match status" value="1"/>
</dbReference>
<gene>
    <name evidence="3" type="ORF">ACFSJG_23280</name>
</gene>
<dbReference type="InterPro" id="IPR042099">
    <property type="entry name" value="ANL_N_sf"/>
</dbReference>
<dbReference type="Proteomes" id="UP001597286">
    <property type="component" value="Unassembled WGS sequence"/>
</dbReference>
<dbReference type="SUPFAM" id="SSF56801">
    <property type="entry name" value="Acetyl-CoA synthetase-like"/>
    <property type="match status" value="1"/>
</dbReference>
<evidence type="ECO:0000313" key="3">
    <source>
        <dbReference type="EMBL" id="MFD1815152.1"/>
    </source>
</evidence>
<evidence type="ECO:0000313" key="4">
    <source>
        <dbReference type="Proteomes" id="UP001597286"/>
    </source>
</evidence>
<dbReference type="InterPro" id="IPR025110">
    <property type="entry name" value="AMP-bd_C"/>
</dbReference>
<protein>
    <submittedName>
        <fullName evidence="3">Class I adenylate-forming enzyme family protein</fullName>
    </submittedName>
</protein>
<dbReference type="EMBL" id="JBHUFB010000020">
    <property type="protein sequence ID" value="MFD1815152.1"/>
    <property type="molecule type" value="Genomic_DNA"/>
</dbReference>
<organism evidence="3 4">
    <name type="scientific">Rhodococcus gannanensis</name>
    <dbReference type="NCBI Taxonomy" id="1960308"/>
    <lineage>
        <taxon>Bacteria</taxon>
        <taxon>Bacillati</taxon>
        <taxon>Actinomycetota</taxon>
        <taxon>Actinomycetes</taxon>
        <taxon>Mycobacteriales</taxon>
        <taxon>Nocardiaceae</taxon>
        <taxon>Rhodococcus</taxon>
    </lineage>
</organism>
<sequence>MQRTLGQLLSHRAHLTPDKEAWVGADHRYTFGEVNRRVDLLAAHLHATGVGAGDRIALLARNGEFHATTVFAAARLGAIAVVLNWRLPVPELQYVLGDATPGAFVYEEEFASVVAALDGVPAVRVSSAPDGGEDTVADYRQVTTRPWQPLATATEPEPTDPVVVMYTSGTTGKPKGAMISHDNLLWSAQGCAATLEWHGRHRFLLVAPMFHIGGFNPVVTNILQGTPCVFLPDFDPVAVWDVIAAERITTMMVVPVMLQALLAVAAATDVDTSSLVNVTCGGSPVSVDLIEAAGRAGITVQAVYGITEYSGALTYWTPEMGMDAATTQGRALMFGEIRIVDPDTGREVPTGTAGEVWCRGPMVFVGYWNNPDATAAVTVDGWYRSGDIGLVDERNLLHLKDRLKDMIISGGENIYPVELERVLARHPAVHEVAVVARPDARWGEVPVAHVVVAPGSTATASELIAHCREHLASYKAIKDVVFTDALPKNAVGKILKRQLRAA</sequence>
<comment type="caution">
    <text evidence="3">The sequence shown here is derived from an EMBL/GenBank/DDBJ whole genome shotgun (WGS) entry which is preliminary data.</text>
</comment>